<gene>
    <name evidence="2" type="ORF">hbim_06788</name>
    <name evidence="1" type="ORF">MMAGJ_74650</name>
</gene>
<organism evidence="2 4">
    <name type="scientific">Mycolicibacterium mageritense</name>
    <name type="common">Mycobacterium mageritense</name>
    <dbReference type="NCBI Taxonomy" id="53462"/>
    <lineage>
        <taxon>Bacteria</taxon>
        <taxon>Bacillati</taxon>
        <taxon>Actinomycetota</taxon>
        <taxon>Actinomycetes</taxon>
        <taxon>Mycobacteriales</taxon>
        <taxon>Mycobacteriaceae</taxon>
        <taxon>Mycolicibacterium</taxon>
    </lineage>
</organism>
<dbReference type="Proteomes" id="UP000465622">
    <property type="component" value="Chromosome"/>
</dbReference>
<reference evidence="2" key="3">
    <citation type="submission" date="2023-03" db="EMBL/GenBank/DDBJ databases">
        <title>Draft genome sequence of a Mycolicibacterium mageritense strain H4_3_1 isolated from a hybrid biological-inorganic system reactor.</title>
        <authorList>
            <person name="Feng X."/>
            <person name="Kazama D."/>
            <person name="Sato K."/>
            <person name="Kobayashi H."/>
        </authorList>
    </citation>
    <scope>NUCLEOTIDE SEQUENCE</scope>
    <source>
        <strain evidence="2">H4_3_1</strain>
    </source>
</reference>
<dbReference type="RefSeq" id="WP_036442965.1">
    <property type="nucleotide sequence ID" value="NZ_AP022567.1"/>
</dbReference>
<name>A0AAI8XSB0_MYCME</name>
<evidence type="ECO:0000313" key="4">
    <source>
        <dbReference type="Proteomes" id="UP001241092"/>
    </source>
</evidence>
<dbReference type="Proteomes" id="UP001241092">
    <property type="component" value="Chromosome"/>
</dbReference>
<evidence type="ECO:0000313" key="2">
    <source>
        <dbReference type="EMBL" id="BDY32818.1"/>
    </source>
</evidence>
<sequence length="164" mass="18630">MAEETMAATTVVNASAEAVFDVLADPSSHAAIDGTGWVRQAVDTTRLTKPGQLFRMGMYHENHPCKLYEMTNRIEQLDRPRVISWMPGAQPRYIPGRQGADDDAVEYGGWIWRYDLKSVGAGQTEVTLTYDWSRVRQPRPFEFPPFPREHLVKSLEHLASLVRI</sequence>
<dbReference type="SUPFAM" id="SSF55961">
    <property type="entry name" value="Bet v1-like"/>
    <property type="match status" value="1"/>
</dbReference>
<reference evidence="1 3" key="1">
    <citation type="journal article" date="2019" name="Emerg. Microbes Infect.">
        <title>Comprehensive subspecies identification of 175 nontuberculous mycobacteria species based on 7547 genomic profiles.</title>
        <authorList>
            <person name="Matsumoto Y."/>
            <person name="Kinjo T."/>
            <person name="Motooka D."/>
            <person name="Nabeya D."/>
            <person name="Jung N."/>
            <person name="Uechi K."/>
            <person name="Horii T."/>
            <person name="Iida T."/>
            <person name="Fujita J."/>
            <person name="Nakamura S."/>
        </authorList>
    </citation>
    <scope>NUCLEOTIDE SEQUENCE [LARGE SCALE GENOMIC DNA]</scope>
    <source>
        <strain evidence="1 3">JCM 12375</strain>
    </source>
</reference>
<evidence type="ECO:0000313" key="3">
    <source>
        <dbReference type="Proteomes" id="UP000465622"/>
    </source>
</evidence>
<dbReference type="AlphaFoldDB" id="A0AAI8XSB0"/>
<evidence type="ECO:0000313" key="1">
    <source>
        <dbReference type="EMBL" id="BBX38183.1"/>
    </source>
</evidence>
<dbReference type="InterPro" id="IPR023393">
    <property type="entry name" value="START-like_dom_sf"/>
</dbReference>
<proteinExistence type="predicted"/>
<dbReference type="Gene3D" id="3.30.530.20">
    <property type="match status" value="1"/>
</dbReference>
<keyword evidence="3" id="KW-1185">Reference proteome</keyword>
<accession>A0AAI8XSB0</accession>
<protein>
    <submittedName>
        <fullName evidence="1">Activator of HSP90 ATPase</fullName>
    </submittedName>
</protein>
<reference evidence="1" key="2">
    <citation type="submission" date="2020-02" db="EMBL/GenBank/DDBJ databases">
        <authorList>
            <person name="Matsumoto Y."/>
            <person name="Motooka D."/>
            <person name="Nakamura S."/>
        </authorList>
    </citation>
    <scope>NUCLEOTIDE SEQUENCE</scope>
    <source>
        <strain evidence="1">JCM 12375</strain>
    </source>
</reference>
<dbReference type="EMBL" id="AP027452">
    <property type="protein sequence ID" value="BDY32818.1"/>
    <property type="molecule type" value="Genomic_DNA"/>
</dbReference>
<dbReference type="EMBL" id="AP022567">
    <property type="protein sequence ID" value="BBX38183.1"/>
    <property type="molecule type" value="Genomic_DNA"/>
</dbReference>